<keyword evidence="1" id="KW-1185">Reference proteome</keyword>
<evidence type="ECO:0000313" key="2">
    <source>
        <dbReference type="WBParaSite" id="ALUE_0001727401-mRNA-1"/>
    </source>
</evidence>
<name>A0A0M3IG76_ASCLU</name>
<sequence length="121" mass="14078">MDPTAAARALLKRMNIAAENIGDLLKVFPCRKVEFSEVFADHKVQDKFYRDLPVAYKNKILFVHPWSREIKAASKEIGCGETRMKQDRKIVEEWALESEDEESIFDAPHLKDISEERLQWA</sequence>
<dbReference type="AlphaFoldDB" id="A0A0M3IG76"/>
<reference evidence="2" key="1">
    <citation type="submission" date="2017-02" db="UniProtKB">
        <authorList>
            <consortium name="WormBaseParasite"/>
        </authorList>
    </citation>
    <scope>IDENTIFICATION</scope>
</reference>
<organism evidence="1 2">
    <name type="scientific">Ascaris lumbricoides</name>
    <name type="common">Giant roundworm</name>
    <dbReference type="NCBI Taxonomy" id="6252"/>
    <lineage>
        <taxon>Eukaryota</taxon>
        <taxon>Metazoa</taxon>
        <taxon>Ecdysozoa</taxon>
        <taxon>Nematoda</taxon>
        <taxon>Chromadorea</taxon>
        <taxon>Rhabditida</taxon>
        <taxon>Spirurina</taxon>
        <taxon>Ascaridomorpha</taxon>
        <taxon>Ascaridoidea</taxon>
        <taxon>Ascarididae</taxon>
        <taxon>Ascaris</taxon>
    </lineage>
</organism>
<protein>
    <submittedName>
        <fullName evidence="2">PORR domain-containing protein</fullName>
    </submittedName>
</protein>
<dbReference type="WBParaSite" id="ALUE_0001727401-mRNA-1">
    <property type="protein sequence ID" value="ALUE_0001727401-mRNA-1"/>
    <property type="gene ID" value="ALUE_0001727401"/>
</dbReference>
<dbReference type="Proteomes" id="UP000036681">
    <property type="component" value="Unplaced"/>
</dbReference>
<accession>A0A0M3IG76</accession>
<proteinExistence type="predicted"/>
<dbReference type="Pfam" id="PF24664">
    <property type="entry name" value="Monjiviricetes_fusion"/>
    <property type="match status" value="1"/>
</dbReference>
<evidence type="ECO:0000313" key="1">
    <source>
        <dbReference type="Proteomes" id="UP000036681"/>
    </source>
</evidence>